<evidence type="ECO:0000313" key="3">
    <source>
        <dbReference type="Proteomes" id="UP000664940"/>
    </source>
</evidence>
<gene>
    <name evidence="2" type="ORF">HJG60_008064</name>
</gene>
<dbReference type="Proteomes" id="UP000664940">
    <property type="component" value="Unassembled WGS sequence"/>
</dbReference>
<evidence type="ECO:0000256" key="1">
    <source>
        <dbReference type="SAM" id="MobiDB-lite"/>
    </source>
</evidence>
<protein>
    <submittedName>
        <fullName evidence="2">Uncharacterized protein</fullName>
    </submittedName>
</protein>
<accession>A0A834EVY9</accession>
<dbReference type="AlphaFoldDB" id="A0A834EVY9"/>
<organism evidence="2 3">
    <name type="scientific">Phyllostomus discolor</name>
    <name type="common">pale spear-nosed bat</name>
    <dbReference type="NCBI Taxonomy" id="89673"/>
    <lineage>
        <taxon>Eukaryota</taxon>
        <taxon>Metazoa</taxon>
        <taxon>Chordata</taxon>
        <taxon>Craniata</taxon>
        <taxon>Vertebrata</taxon>
        <taxon>Euteleostomi</taxon>
        <taxon>Mammalia</taxon>
        <taxon>Eutheria</taxon>
        <taxon>Laurasiatheria</taxon>
        <taxon>Chiroptera</taxon>
        <taxon>Yangochiroptera</taxon>
        <taxon>Phyllostomidae</taxon>
        <taxon>Phyllostominae</taxon>
        <taxon>Phyllostomus</taxon>
    </lineage>
</organism>
<name>A0A834EVY9_9CHIR</name>
<evidence type="ECO:0000313" key="2">
    <source>
        <dbReference type="EMBL" id="KAF6131194.1"/>
    </source>
</evidence>
<proteinExistence type="predicted"/>
<feature type="region of interest" description="Disordered" evidence="1">
    <location>
        <begin position="76"/>
        <end position="110"/>
    </location>
</feature>
<sequence length="142" mass="15867">MCGNKTPLRVPLFKGRGASQRAGVPHTELRPARCAFVHSFIHSSAIVCVPTVGQALRRHREEDALVLVLKENTASMGEWEKRERERGREREGGRERRKERERDTDSGSDYVQLVLHQRREPRAPQAGGAEGLVWASGALTGC</sequence>
<feature type="compositionally biased region" description="Basic and acidic residues" evidence="1">
    <location>
        <begin position="78"/>
        <end position="105"/>
    </location>
</feature>
<dbReference type="EMBL" id="JABVXQ010000001">
    <property type="protein sequence ID" value="KAF6131194.1"/>
    <property type="molecule type" value="Genomic_DNA"/>
</dbReference>
<comment type="caution">
    <text evidence="2">The sequence shown here is derived from an EMBL/GenBank/DDBJ whole genome shotgun (WGS) entry which is preliminary data.</text>
</comment>
<reference evidence="2 3" key="1">
    <citation type="journal article" date="2020" name="Nature">
        <title>Six reference-quality genomes reveal evolution of bat adaptations.</title>
        <authorList>
            <person name="Jebb D."/>
            <person name="Huang Z."/>
            <person name="Pippel M."/>
            <person name="Hughes G.M."/>
            <person name="Lavrichenko K."/>
            <person name="Devanna P."/>
            <person name="Winkler S."/>
            <person name="Jermiin L.S."/>
            <person name="Skirmuntt E.C."/>
            <person name="Katzourakis A."/>
            <person name="Burkitt-Gray L."/>
            <person name="Ray D.A."/>
            <person name="Sullivan K.A.M."/>
            <person name="Roscito J.G."/>
            <person name="Kirilenko B.M."/>
            <person name="Davalos L.M."/>
            <person name="Corthals A.P."/>
            <person name="Power M.L."/>
            <person name="Jones G."/>
            <person name="Ransome R.D."/>
            <person name="Dechmann D.K.N."/>
            <person name="Locatelli A.G."/>
            <person name="Puechmaille S.J."/>
            <person name="Fedrigo O."/>
            <person name="Jarvis E.D."/>
            <person name="Hiller M."/>
            <person name="Vernes S.C."/>
            <person name="Myers E.W."/>
            <person name="Teeling E.C."/>
        </authorList>
    </citation>
    <scope>NUCLEOTIDE SEQUENCE [LARGE SCALE GENOMIC DNA]</scope>
    <source>
        <strain evidence="2">Bat1K_MPI-CBG_1</strain>
    </source>
</reference>